<dbReference type="PANTHER" id="PTHR42916">
    <property type="entry name" value="2-SUCCINYL-5-ENOLPYRUVYL-6-HYDROXY-3-CYCLOHEXENE-1-CARBOXYLATE SYNTHASE"/>
    <property type="match status" value="1"/>
</dbReference>
<name>A0A398AZL8_9BACI</name>
<comment type="catalytic activity">
    <reaction evidence="3">
        <text>5-enolpyruvoyl-6-hydroxy-2-succinyl-cyclohex-3-ene-1-carboxylate = (1R,6R)-6-hydroxy-2-succinyl-cyclohexa-2,4-diene-1-carboxylate + pyruvate</text>
        <dbReference type="Rhea" id="RHEA:25597"/>
        <dbReference type="ChEBI" id="CHEBI:15361"/>
        <dbReference type="ChEBI" id="CHEBI:58689"/>
        <dbReference type="ChEBI" id="CHEBI:58818"/>
        <dbReference type="EC" id="4.2.99.20"/>
    </reaction>
</comment>
<evidence type="ECO:0000259" key="4">
    <source>
        <dbReference type="Pfam" id="PF00561"/>
    </source>
</evidence>
<sequence>MKYCVDGVEYRAEECGSGFPLVTLHGFTGAATNWKAFCPVWGEHSSMLMPDLIGHGMTESPHDSKIYSIEKAADALATMLEENGAEQADFLGYSMGGRLAVTFAARYPEKVRKLVLESTSPGLRNDEERAARIKQDGMLAEMIVSKGIQYFVDYWESIQLFSSQTKLPKAVRAEIRQQRLGNNPIGLANSLLGMGTGAQPSWWNEIESFSCETLLLSGSLDPKFCGIAKEMSSKIPHCRHLTINDAGHAIHVEQPEKFGTIVSRFLCNTYI</sequence>
<evidence type="ECO:0000256" key="1">
    <source>
        <dbReference type="ARBA" id="ARBA00022428"/>
    </source>
</evidence>
<comment type="similarity">
    <text evidence="3">Belongs to the AB hydrolase superfamily. MenH family.</text>
</comment>
<dbReference type="PRINTS" id="PR00111">
    <property type="entry name" value="ABHYDROLASE"/>
</dbReference>
<dbReference type="EC" id="4.2.99.20" evidence="3"/>
<evidence type="ECO:0000256" key="2">
    <source>
        <dbReference type="ARBA" id="ARBA00023239"/>
    </source>
</evidence>
<dbReference type="UniPathway" id="UPA01057">
    <property type="reaction ID" value="UER00900"/>
</dbReference>
<dbReference type="GO" id="GO:0070205">
    <property type="term" value="F:2-succinyl-6-hydroxy-2,4-cyclohexadiene-1-carboxylate synthase activity"/>
    <property type="evidence" value="ECO:0007669"/>
    <property type="project" value="UniProtKB-UniRule"/>
</dbReference>
<comment type="function">
    <text evidence="3">Catalyzes a proton abstraction reaction that results in 2,5-elimination of pyruvate from 2-succinyl-5-enolpyruvyl-6-hydroxy-3-cyclohexene-1-carboxylate (SEPHCHC) and the formation of 2-succinyl-6-hydroxy-2,4-cyclohexadiene-1-carboxylate (SHCHC).</text>
</comment>
<accession>A0A398AZL8</accession>
<gene>
    <name evidence="3 5" type="primary">menH</name>
    <name evidence="5" type="ORF">D1970_15995</name>
</gene>
<keyword evidence="2 3" id="KW-0456">Lyase</keyword>
<feature type="domain" description="AB hydrolase-1" evidence="4">
    <location>
        <begin position="20"/>
        <end position="254"/>
    </location>
</feature>
<dbReference type="PANTHER" id="PTHR42916:SF1">
    <property type="entry name" value="PROTEIN PHYLLO, CHLOROPLASTIC"/>
    <property type="match status" value="1"/>
</dbReference>
<dbReference type="UniPathway" id="UPA00079"/>
<reference evidence="5 6" key="1">
    <citation type="submission" date="2018-08" db="EMBL/GenBank/DDBJ databases">
        <title>Bacillus jemisoniae sp. nov., Bacillus chryseoplanitiae sp. nov., Bacillus resnikiae sp. nov., and Bacillus frankliniae sp. nov., isolated from Viking spacecraft and associated surfaces.</title>
        <authorList>
            <person name="Seuylemezian A."/>
            <person name="Vaishampayan P."/>
        </authorList>
    </citation>
    <scope>NUCLEOTIDE SEQUENCE [LARGE SCALE GENOMIC DNA]</scope>
    <source>
        <strain evidence="5 6">JJ-247</strain>
    </source>
</reference>
<evidence type="ECO:0000256" key="3">
    <source>
        <dbReference type="HAMAP-Rule" id="MF_01660"/>
    </source>
</evidence>
<protein>
    <recommendedName>
        <fullName evidence="3">Putative 2-succinyl-6-hydroxy-2,4-cyclohexadiene-1-carboxylate synthase</fullName>
        <shortName evidence="3">SHCHC synthase</shortName>
        <ecNumber evidence="3">4.2.99.20</ecNumber>
    </recommendedName>
</protein>
<dbReference type="EMBL" id="QWVT01000029">
    <property type="protein sequence ID" value="RID83025.1"/>
    <property type="molecule type" value="Genomic_DNA"/>
</dbReference>
<keyword evidence="1 3" id="KW-0474">Menaquinone biosynthesis</keyword>
<dbReference type="SUPFAM" id="SSF53474">
    <property type="entry name" value="alpha/beta-Hydrolases"/>
    <property type="match status" value="1"/>
</dbReference>
<organism evidence="5 6">
    <name type="scientific">Mesobacillus zeae</name>
    <dbReference type="NCBI Taxonomy" id="1917180"/>
    <lineage>
        <taxon>Bacteria</taxon>
        <taxon>Bacillati</taxon>
        <taxon>Bacillota</taxon>
        <taxon>Bacilli</taxon>
        <taxon>Bacillales</taxon>
        <taxon>Bacillaceae</taxon>
        <taxon>Mesobacillus</taxon>
    </lineage>
</organism>
<proteinExistence type="inferred from homology"/>
<keyword evidence="6" id="KW-1185">Reference proteome</keyword>
<evidence type="ECO:0000313" key="5">
    <source>
        <dbReference type="EMBL" id="RID83025.1"/>
    </source>
</evidence>
<comment type="subunit">
    <text evidence="3">Monomer.</text>
</comment>
<evidence type="ECO:0000313" key="6">
    <source>
        <dbReference type="Proteomes" id="UP000265816"/>
    </source>
</evidence>
<dbReference type="NCBIfam" id="TIGR03695">
    <property type="entry name" value="menH_SHCHC"/>
    <property type="match status" value="1"/>
</dbReference>
<comment type="caution">
    <text evidence="5">The sequence shown here is derived from an EMBL/GenBank/DDBJ whole genome shotgun (WGS) entry which is preliminary data.</text>
</comment>
<dbReference type="OrthoDB" id="9808398at2"/>
<dbReference type="InterPro" id="IPR000073">
    <property type="entry name" value="AB_hydrolase_1"/>
</dbReference>
<dbReference type="InterPro" id="IPR022485">
    <property type="entry name" value="SHCHC_synthase_MenH"/>
</dbReference>
<dbReference type="AlphaFoldDB" id="A0A398AZL8"/>
<dbReference type="HAMAP" id="MF_01660">
    <property type="entry name" value="MenH"/>
    <property type="match status" value="1"/>
</dbReference>
<dbReference type="Pfam" id="PF00561">
    <property type="entry name" value="Abhydrolase_1"/>
    <property type="match status" value="1"/>
</dbReference>
<dbReference type="RefSeq" id="WP_119113871.1">
    <property type="nucleotide sequence ID" value="NZ_CBCSEO010000003.1"/>
</dbReference>
<comment type="pathway">
    <text evidence="3">Quinol/quinone metabolism; 1,4-dihydroxy-2-naphthoate biosynthesis; 1,4-dihydroxy-2-naphthoate from chorismate: step 3/7.</text>
</comment>
<dbReference type="InterPro" id="IPR029058">
    <property type="entry name" value="AB_hydrolase_fold"/>
</dbReference>
<comment type="pathway">
    <text evidence="3">Quinol/quinone metabolism; menaquinone biosynthesis.</text>
</comment>
<dbReference type="Proteomes" id="UP000265816">
    <property type="component" value="Unassembled WGS sequence"/>
</dbReference>
<dbReference type="GO" id="GO:0009234">
    <property type="term" value="P:menaquinone biosynthetic process"/>
    <property type="evidence" value="ECO:0007669"/>
    <property type="project" value="UniProtKB-UniRule"/>
</dbReference>
<dbReference type="Gene3D" id="3.40.50.1820">
    <property type="entry name" value="alpha/beta hydrolase"/>
    <property type="match status" value="1"/>
</dbReference>